<organism evidence="2 3">
    <name type="scientific">Prorocentrum cordatum</name>
    <dbReference type="NCBI Taxonomy" id="2364126"/>
    <lineage>
        <taxon>Eukaryota</taxon>
        <taxon>Sar</taxon>
        <taxon>Alveolata</taxon>
        <taxon>Dinophyceae</taxon>
        <taxon>Prorocentrales</taxon>
        <taxon>Prorocentraceae</taxon>
        <taxon>Prorocentrum</taxon>
    </lineage>
</organism>
<gene>
    <name evidence="2" type="ORF">PCOR1329_LOCUS20736</name>
</gene>
<name>A0ABN9RHA9_9DINO</name>
<evidence type="ECO:0000256" key="1">
    <source>
        <dbReference type="SAM" id="MobiDB-lite"/>
    </source>
</evidence>
<dbReference type="EMBL" id="CAUYUJ010006732">
    <property type="protein sequence ID" value="CAK0818462.1"/>
    <property type="molecule type" value="Genomic_DNA"/>
</dbReference>
<keyword evidence="3" id="KW-1185">Reference proteome</keyword>
<evidence type="ECO:0000313" key="3">
    <source>
        <dbReference type="Proteomes" id="UP001189429"/>
    </source>
</evidence>
<feature type="compositionally biased region" description="Basic and acidic residues" evidence="1">
    <location>
        <begin position="12"/>
        <end position="22"/>
    </location>
</feature>
<reference evidence="2" key="1">
    <citation type="submission" date="2023-10" db="EMBL/GenBank/DDBJ databases">
        <authorList>
            <person name="Chen Y."/>
            <person name="Shah S."/>
            <person name="Dougan E. K."/>
            <person name="Thang M."/>
            <person name="Chan C."/>
        </authorList>
    </citation>
    <scope>NUCLEOTIDE SEQUENCE [LARGE SCALE GENOMIC DNA]</scope>
</reference>
<evidence type="ECO:0000313" key="2">
    <source>
        <dbReference type="EMBL" id="CAK0818462.1"/>
    </source>
</evidence>
<proteinExistence type="predicted"/>
<feature type="compositionally biased region" description="Low complexity" evidence="1">
    <location>
        <begin position="53"/>
        <end position="64"/>
    </location>
</feature>
<feature type="region of interest" description="Disordered" evidence="1">
    <location>
        <begin position="1"/>
        <end position="100"/>
    </location>
</feature>
<accession>A0ABN9RHA9</accession>
<dbReference type="Proteomes" id="UP001189429">
    <property type="component" value="Unassembled WGS sequence"/>
</dbReference>
<protein>
    <submittedName>
        <fullName evidence="2">Uncharacterized protein</fullName>
    </submittedName>
</protein>
<feature type="region of interest" description="Disordered" evidence="1">
    <location>
        <begin position="123"/>
        <end position="162"/>
    </location>
</feature>
<sequence>MHLASAQLCARAPHERHTSGEEAKEEEAVEEEGGRRAGDGGAEQGRPCPPSAAAPAGARAPLRGGPAGEGQLPRAGPASGPDPTPCFLEQGPGVEQGPTATAFLTTYMRARTLRHCLTVEATAAPPPDPAPMESTPGTPPAGRPGLLLGGAHKGGIRAVEPL</sequence>
<comment type="caution">
    <text evidence="2">The sequence shown here is derived from an EMBL/GenBank/DDBJ whole genome shotgun (WGS) entry which is preliminary data.</text>
</comment>